<evidence type="ECO:0000256" key="5">
    <source>
        <dbReference type="ARBA" id="ARBA00022448"/>
    </source>
</evidence>
<dbReference type="GO" id="GO:0015031">
    <property type="term" value="P:protein transport"/>
    <property type="evidence" value="ECO:0007669"/>
    <property type="project" value="UniProtKB-KW"/>
</dbReference>
<keyword evidence="10" id="KW-0143">Chaperone</keyword>
<dbReference type="InterPro" id="IPR004565">
    <property type="entry name" value="OM_lipoprot_LolB"/>
</dbReference>
<dbReference type="EMBL" id="SMFQ01000004">
    <property type="protein sequence ID" value="TCJ84837.1"/>
    <property type="molecule type" value="Genomic_DNA"/>
</dbReference>
<keyword evidence="8" id="KW-0472">Membrane</keyword>
<dbReference type="CDD" id="cd16326">
    <property type="entry name" value="LolB"/>
    <property type="match status" value="1"/>
</dbReference>
<dbReference type="GO" id="GO:0009279">
    <property type="term" value="C:cell outer membrane"/>
    <property type="evidence" value="ECO:0007669"/>
    <property type="project" value="UniProtKB-SubCell"/>
</dbReference>
<keyword evidence="14" id="KW-1185">Reference proteome</keyword>
<keyword evidence="5" id="KW-0813">Transport</keyword>
<evidence type="ECO:0000256" key="8">
    <source>
        <dbReference type="ARBA" id="ARBA00023136"/>
    </source>
</evidence>
<evidence type="ECO:0000256" key="2">
    <source>
        <dbReference type="ARBA" id="ARBA00009696"/>
    </source>
</evidence>
<keyword evidence="7" id="KW-0653">Protein transport</keyword>
<evidence type="ECO:0000256" key="12">
    <source>
        <dbReference type="ARBA" id="ARBA00023288"/>
    </source>
</evidence>
<dbReference type="Gene3D" id="2.50.20.10">
    <property type="entry name" value="Lipoprotein localisation LolA/LolB/LppX"/>
    <property type="match status" value="1"/>
</dbReference>
<dbReference type="Proteomes" id="UP000294887">
    <property type="component" value="Unassembled WGS sequence"/>
</dbReference>
<comment type="caution">
    <text evidence="13">The sequence shown here is derived from an EMBL/GenBank/DDBJ whole genome shotgun (WGS) entry which is preliminary data.</text>
</comment>
<dbReference type="SUPFAM" id="SSF89392">
    <property type="entry name" value="Prokaryotic lipoproteins and lipoprotein localization factors"/>
    <property type="match status" value="1"/>
</dbReference>
<evidence type="ECO:0000313" key="14">
    <source>
        <dbReference type="Proteomes" id="UP000294887"/>
    </source>
</evidence>
<evidence type="ECO:0000256" key="11">
    <source>
        <dbReference type="ARBA" id="ARBA00023237"/>
    </source>
</evidence>
<dbReference type="NCBIfam" id="TIGR00548">
    <property type="entry name" value="lolB"/>
    <property type="match status" value="1"/>
</dbReference>
<evidence type="ECO:0000256" key="6">
    <source>
        <dbReference type="ARBA" id="ARBA00022729"/>
    </source>
</evidence>
<sequence length="218" mass="24776">MSIRLVSWLKPRALLISSVILLGGCTQYGTQPPQVKSVVNPTVKQSSWEQRQAYLARRQNWSLGSKISLRYGDENYIFGLSWAQQNASQYTMQITHPLTGALVAKLSRQSGGVTLLADNGRTYRDTDEERLLQNQSGVRIPVKGMQYWVRGMTSPEYKVDQLILDNLGRPETLYQAGWKVSYSNYTNNSTQAMPRRVVLTRSKDKLYIKLIAKTWQGV</sequence>
<dbReference type="AlphaFoldDB" id="A0A4R1ET86"/>
<proteinExistence type="inferred from homology"/>
<evidence type="ECO:0000256" key="9">
    <source>
        <dbReference type="ARBA" id="ARBA00023139"/>
    </source>
</evidence>
<dbReference type="PROSITE" id="PS51257">
    <property type="entry name" value="PROKAR_LIPOPROTEIN"/>
    <property type="match status" value="1"/>
</dbReference>
<dbReference type="InterPro" id="IPR029046">
    <property type="entry name" value="LolA/LolB/LppX"/>
</dbReference>
<gene>
    <name evidence="13" type="ORF">EV695_2800</name>
</gene>
<dbReference type="RefSeq" id="WP_131906569.1">
    <property type="nucleotide sequence ID" value="NZ_BAAAFU010000006.1"/>
</dbReference>
<keyword evidence="11" id="KW-0998">Cell outer membrane</keyword>
<evidence type="ECO:0000256" key="1">
    <source>
        <dbReference type="ARBA" id="ARBA00004459"/>
    </source>
</evidence>
<comment type="subunit">
    <text evidence="3">Monomer.</text>
</comment>
<protein>
    <recommendedName>
        <fullName evidence="4">Outer-membrane lipoprotein LolB</fullName>
    </recommendedName>
</protein>
<dbReference type="Pfam" id="PF03550">
    <property type="entry name" value="LolB"/>
    <property type="match status" value="1"/>
</dbReference>
<evidence type="ECO:0000313" key="13">
    <source>
        <dbReference type="EMBL" id="TCJ84837.1"/>
    </source>
</evidence>
<comment type="similarity">
    <text evidence="2">Belongs to the LolB family.</text>
</comment>
<reference evidence="13 14" key="1">
    <citation type="submission" date="2019-03" db="EMBL/GenBank/DDBJ databases">
        <title>Genomic Encyclopedia of Type Strains, Phase IV (KMG-IV): sequencing the most valuable type-strain genomes for metagenomic binning, comparative biology and taxonomic classification.</title>
        <authorList>
            <person name="Goeker M."/>
        </authorList>
    </citation>
    <scope>NUCLEOTIDE SEQUENCE [LARGE SCALE GENOMIC DNA]</scope>
    <source>
        <strain evidence="13 14">DSM 24830</strain>
    </source>
</reference>
<accession>A0A4R1ET86</accession>
<name>A0A4R1ET86_9GAMM</name>
<comment type="subcellular location">
    <subcellularLocation>
        <location evidence="1">Cell outer membrane</location>
        <topology evidence="1">Lipid-anchor</topology>
    </subcellularLocation>
</comment>
<keyword evidence="12 13" id="KW-0449">Lipoprotein</keyword>
<evidence type="ECO:0000256" key="4">
    <source>
        <dbReference type="ARBA" id="ARBA00016202"/>
    </source>
</evidence>
<keyword evidence="9" id="KW-0564">Palmitate</keyword>
<dbReference type="OrthoDB" id="9797618at2"/>
<keyword evidence="6" id="KW-0732">Signal</keyword>
<organism evidence="13 14">
    <name type="scientific">Cocleimonas flava</name>
    <dbReference type="NCBI Taxonomy" id="634765"/>
    <lineage>
        <taxon>Bacteria</taxon>
        <taxon>Pseudomonadati</taxon>
        <taxon>Pseudomonadota</taxon>
        <taxon>Gammaproteobacteria</taxon>
        <taxon>Thiotrichales</taxon>
        <taxon>Thiotrichaceae</taxon>
        <taxon>Cocleimonas</taxon>
    </lineage>
</organism>
<evidence type="ECO:0000256" key="7">
    <source>
        <dbReference type="ARBA" id="ARBA00022927"/>
    </source>
</evidence>
<evidence type="ECO:0000256" key="10">
    <source>
        <dbReference type="ARBA" id="ARBA00023186"/>
    </source>
</evidence>
<evidence type="ECO:0000256" key="3">
    <source>
        <dbReference type="ARBA" id="ARBA00011245"/>
    </source>
</evidence>